<dbReference type="Pfam" id="PF01501">
    <property type="entry name" value="Glyco_transf_8"/>
    <property type="match status" value="1"/>
</dbReference>
<protein>
    <submittedName>
        <fullName evidence="1">Glycosyl transferase family protein</fullName>
    </submittedName>
</protein>
<dbReference type="SUPFAM" id="SSF53448">
    <property type="entry name" value="Nucleotide-diphospho-sugar transferases"/>
    <property type="match status" value="1"/>
</dbReference>
<name>A0A3N4IDW5_ASCIM</name>
<dbReference type="Proteomes" id="UP000275078">
    <property type="component" value="Unassembled WGS sequence"/>
</dbReference>
<dbReference type="InterPro" id="IPR050587">
    <property type="entry name" value="GNT1/Glycosyltrans_8"/>
</dbReference>
<dbReference type="OrthoDB" id="2014201at2759"/>
<reference evidence="1 2" key="1">
    <citation type="journal article" date="2018" name="Nat. Ecol. Evol.">
        <title>Pezizomycetes genomes reveal the molecular basis of ectomycorrhizal truffle lifestyle.</title>
        <authorList>
            <person name="Murat C."/>
            <person name="Payen T."/>
            <person name="Noel B."/>
            <person name="Kuo A."/>
            <person name="Morin E."/>
            <person name="Chen J."/>
            <person name="Kohler A."/>
            <person name="Krizsan K."/>
            <person name="Balestrini R."/>
            <person name="Da Silva C."/>
            <person name="Montanini B."/>
            <person name="Hainaut M."/>
            <person name="Levati E."/>
            <person name="Barry K.W."/>
            <person name="Belfiori B."/>
            <person name="Cichocki N."/>
            <person name="Clum A."/>
            <person name="Dockter R.B."/>
            <person name="Fauchery L."/>
            <person name="Guy J."/>
            <person name="Iotti M."/>
            <person name="Le Tacon F."/>
            <person name="Lindquist E.A."/>
            <person name="Lipzen A."/>
            <person name="Malagnac F."/>
            <person name="Mello A."/>
            <person name="Molinier V."/>
            <person name="Miyauchi S."/>
            <person name="Poulain J."/>
            <person name="Riccioni C."/>
            <person name="Rubini A."/>
            <person name="Sitrit Y."/>
            <person name="Splivallo R."/>
            <person name="Traeger S."/>
            <person name="Wang M."/>
            <person name="Zifcakova L."/>
            <person name="Wipf D."/>
            <person name="Zambonelli A."/>
            <person name="Paolocci F."/>
            <person name="Nowrousian M."/>
            <person name="Ottonello S."/>
            <person name="Baldrian P."/>
            <person name="Spatafora J.W."/>
            <person name="Henrissat B."/>
            <person name="Nagy L.G."/>
            <person name="Aury J.M."/>
            <person name="Wincker P."/>
            <person name="Grigoriev I.V."/>
            <person name="Bonfante P."/>
            <person name="Martin F.M."/>
        </authorList>
    </citation>
    <scope>NUCLEOTIDE SEQUENCE [LARGE SCALE GENOMIC DNA]</scope>
    <source>
        <strain evidence="1 2">RN42</strain>
    </source>
</reference>
<dbReference type="EMBL" id="ML119672">
    <property type="protein sequence ID" value="RPA82401.1"/>
    <property type="molecule type" value="Genomic_DNA"/>
</dbReference>
<sequence>MAAVEGDKVYTSLLTNLKYLPGLLTLEFSLRKTGSKYPFLVLYTDSLEQEGLDALDRRGIPHQRVAYLLPKAHRDYGNDARFYDCWSKLQPFSMTQYTRVIQLDSDMLLLSRKDPATGTELLGIDPLMTLPLSPQIFAATHACVCNPHSKPHYPSNFTPSNCAYTTQHADPNLAQTQGAPASAGLSMCNGGLQVVSPNKEDYDTILRHLEEPGRTEGYDFADQSLLSDAFRGRWVPLPYVYNALKTLRYAHKEIWRDEEVRNIHYILSPKPWEETEEDKASPERDPLMALWWEVNEERKGAERERGVVDGW</sequence>
<dbReference type="PANTHER" id="PTHR11183">
    <property type="entry name" value="GLYCOGENIN SUBFAMILY MEMBER"/>
    <property type="match status" value="1"/>
</dbReference>
<evidence type="ECO:0000313" key="2">
    <source>
        <dbReference type="Proteomes" id="UP000275078"/>
    </source>
</evidence>
<dbReference type="InterPro" id="IPR002495">
    <property type="entry name" value="Glyco_trans_8"/>
</dbReference>
<dbReference type="STRING" id="1160509.A0A3N4IDW5"/>
<accession>A0A3N4IDW5</accession>
<proteinExistence type="predicted"/>
<dbReference type="CDD" id="cd02537">
    <property type="entry name" value="GT8_Glycogenin"/>
    <property type="match status" value="1"/>
</dbReference>
<keyword evidence="1" id="KW-0808">Transferase</keyword>
<gene>
    <name evidence="1" type="ORF">BJ508DRAFT_224993</name>
</gene>
<keyword evidence="2" id="KW-1185">Reference proteome</keyword>
<dbReference type="GO" id="GO:0016757">
    <property type="term" value="F:glycosyltransferase activity"/>
    <property type="evidence" value="ECO:0007669"/>
    <property type="project" value="InterPro"/>
</dbReference>
<evidence type="ECO:0000313" key="1">
    <source>
        <dbReference type="EMBL" id="RPA82401.1"/>
    </source>
</evidence>
<dbReference type="AlphaFoldDB" id="A0A3N4IDW5"/>
<feature type="non-terminal residue" evidence="1">
    <location>
        <position position="311"/>
    </location>
</feature>
<organism evidence="1 2">
    <name type="scientific">Ascobolus immersus RN42</name>
    <dbReference type="NCBI Taxonomy" id="1160509"/>
    <lineage>
        <taxon>Eukaryota</taxon>
        <taxon>Fungi</taxon>
        <taxon>Dikarya</taxon>
        <taxon>Ascomycota</taxon>
        <taxon>Pezizomycotina</taxon>
        <taxon>Pezizomycetes</taxon>
        <taxon>Pezizales</taxon>
        <taxon>Ascobolaceae</taxon>
        <taxon>Ascobolus</taxon>
    </lineage>
</organism>
<dbReference type="InterPro" id="IPR029044">
    <property type="entry name" value="Nucleotide-diphossugar_trans"/>
</dbReference>
<dbReference type="Gene3D" id="3.90.550.10">
    <property type="entry name" value="Spore Coat Polysaccharide Biosynthesis Protein SpsA, Chain A"/>
    <property type="match status" value="1"/>
</dbReference>